<feature type="region of interest" description="Disordered" evidence="2">
    <location>
        <begin position="941"/>
        <end position="1057"/>
    </location>
</feature>
<dbReference type="Proteomes" id="UP000075885">
    <property type="component" value="Unassembled WGS sequence"/>
</dbReference>
<feature type="compositionally biased region" description="Basic and acidic residues" evidence="2">
    <location>
        <begin position="181"/>
        <end position="196"/>
    </location>
</feature>
<dbReference type="InterPro" id="IPR026095">
    <property type="entry name" value="Myb/SANT-like_DNA-bd_dom_prot"/>
</dbReference>
<feature type="compositionally biased region" description="Basic and acidic residues" evidence="2">
    <location>
        <begin position="571"/>
        <end position="580"/>
    </location>
</feature>
<dbReference type="PANTHER" id="PTHR22666">
    <property type="entry name" value="MYB_SANT-LIKE DNA-BINDING DOMAIN-CONTAINING PROTEIN 1"/>
    <property type="match status" value="1"/>
</dbReference>
<feature type="region of interest" description="Disordered" evidence="2">
    <location>
        <begin position="885"/>
        <end position="927"/>
    </location>
</feature>
<protein>
    <recommendedName>
        <fullName evidence="3">Myb/SANT-like DNA-binding domain-containing protein</fullName>
    </recommendedName>
</protein>
<organism evidence="4 5">
    <name type="scientific">Anopheles epiroticus</name>
    <dbReference type="NCBI Taxonomy" id="199890"/>
    <lineage>
        <taxon>Eukaryota</taxon>
        <taxon>Metazoa</taxon>
        <taxon>Ecdysozoa</taxon>
        <taxon>Arthropoda</taxon>
        <taxon>Hexapoda</taxon>
        <taxon>Insecta</taxon>
        <taxon>Pterygota</taxon>
        <taxon>Neoptera</taxon>
        <taxon>Endopterygota</taxon>
        <taxon>Diptera</taxon>
        <taxon>Nematocera</taxon>
        <taxon>Culicoidea</taxon>
        <taxon>Culicidae</taxon>
        <taxon>Anophelinae</taxon>
        <taxon>Anopheles</taxon>
    </lineage>
</organism>
<dbReference type="Pfam" id="PF13837">
    <property type="entry name" value="Myb_DNA-bind_4"/>
    <property type="match status" value="2"/>
</dbReference>
<feature type="compositionally biased region" description="Low complexity" evidence="2">
    <location>
        <begin position="604"/>
        <end position="637"/>
    </location>
</feature>
<feature type="compositionally biased region" description="Polar residues" evidence="2">
    <location>
        <begin position="302"/>
        <end position="328"/>
    </location>
</feature>
<feature type="compositionally biased region" description="Basic and acidic residues" evidence="2">
    <location>
        <begin position="944"/>
        <end position="962"/>
    </location>
</feature>
<feature type="region of interest" description="Disordered" evidence="2">
    <location>
        <begin position="1093"/>
        <end position="1120"/>
    </location>
</feature>
<feature type="compositionally biased region" description="Basic and acidic residues" evidence="2">
    <location>
        <begin position="641"/>
        <end position="653"/>
    </location>
</feature>
<evidence type="ECO:0000313" key="5">
    <source>
        <dbReference type="Proteomes" id="UP000075885"/>
    </source>
</evidence>
<sequence>MTTTSSAASSATGPSEGRPSRISQKQRAPSDGTDSSSCSTTREPWISTNKILNSSLCGRRTNSRNPNFDYDETKLLISLWGDPVVQKTLITTHKKHPVIAELARKMRAHGYNRSTEEINTRIKNLKCFYNRIKKDMAAGIINQTTWRHYAEMDEIISRPVFGNAARLHIQQHQQQQQTKQPKPEEQARHDQDESGKDQLLQLPVKLELMSDDEDDYEPTEIRAEDLLTIDAKFPDDSPAPSRTERTVRGGRGGGTGSKSGKSGSNGRKQTEDDDDDDEDEEDEEEEEEEDDDEGSDFDVENKGNSQSKPTGTAGTKPGDNSGSGLVIQTITSGNGTTITATGSVAATTSSSIPTAGKISVVPTNLLMKQPTSVASSMAAPIQIYTQPTMSIGKGIGATVPGAVGTGPGGTPMKLLLVNTVGKDGTTQQILTPAPEGTGAATGMPKLLPASVHHPKLPISVTGQSPIVTIPGVNVPPKAGVESQKARPTGGQSAGFRTLLTQLVTIQRENLALNQERLALERERLEFEKQFGGSLVGMVRNMSTFFSGMLQQQRKEQQAKDAIQQPPNGKPFEPKGPKEADELPSNVAKEPESAADAVSTGGGASLELSEISSSPSSSASTSRVASPTSTTKAPTAPAECEPETKEPTGMKRSAEPSSSSSSCASEELVAAKPASGKPSSTSDVSLPKKRRMMTRNATQQSQQAGDGTDDPLKTEIISDADDQRAAAAIRLRLRKTVLAQRHRTAGGKAPGERQGNQQWTKMWVSTNKVLIGSVGGLKKPHCRNPNFDCEETKLLISLWGDPQVQRTLITTHKKHPVIAKLAERMREYGYNRSTEEINTRIKNLKCFYNRIKKDLETGVINEPSWKHFQAMDEILTRPVFGGANAPSRYQPTAGGGVGGGSTSDASVPAGGRITRPRLSAGSIGGADLDPDQIEVKLELVSDEEKELRPEELLKNAEQVELKEPNLLIPKDEPMEEEEDDPNDPDFEDDGGSETDDESSGMDEADESDRSTRLRRRTRRAHKQKKPNSTAGGKQASSSTATSTSVTGTSTKASTSIVPQPAVPGTIKIINYAGGGSINISSAANVVSAVSSGSATAIGTTTPSGKSDATTTSTATSSTTTPSKISLVPTNFLLKPQASNLGFKQPIQLYTKPTVSIATTMPTHGLSPIASVNASVAGGGTASTTTSTVATAGGPAAPGAAGPVKVYLVNTLSKDGTGPKQQLITPSTAKQIYTTSTGVSLQGTSHVSGLPQISIQPNQLLTGGTTGSGPGSAPLGRKILHTATVPPLRPAFAGATPPKLGGFKTLLQQLVGLQRENLAITKTRLVAEKERFGNEKSVANSLLDALGELNALLSEVNGEPIGKESDEDGEEGMIKISTDSPVSSPRRCTSRQEESVKPEVISDSSEES</sequence>
<feature type="coiled-coil region" evidence="1">
    <location>
        <begin position="502"/>
        <end position="529"/>
    </location>
</feature>
<feature type="compositionally biased region" description="Basic residues" evidence="2">
    <location>
        <begin position="1011"/>
        <end position="1024"/>
    </location>
</feature>
<proteinExistence type="predicted"/>
<evidence type="ECO:0000256" key="2">
    <source>
        <dbReference type="SAM" id="MobiDB-lite"/>
    </source>
</evidence>
<name>A0A182PGC9_9DIPT</name>
<feature type="region of interest" description="Disordered" evidence="2">
    <location>
        <begin position="1356"/>
        <end position="1406"/>
    </location>
</feature>
<feature type="compositionally biased region" description="Acidic residues" evidence="2">
    <location>
        <begin position="972"/>
        <end position="1005"/>
    </location>
</feature>
<feature type="compositionally biased region" description="Low complexity" evidence="2">
    <location>
        <begin position="1027"/>
        <end position="1054"/>
    </location>
</feature>
<feature type="compositionally biased region" description="Low complexity" evidence="2">
    <location>
        <begin position="654"/>
        <end position="670"/>
    </location>
</feature>
<feature type="compositionally biased region" description="Low complexity" evidence="2">
    <location>
        <begin position="258"/>
        <end position="267"/>
    </location>
</feature>
<dbReference type="PANTHER" id="PTHR22666:SF3">
    <property type="entry name" value="MYB_SANT-LIKE DNA-BINDING DOMAIN-CONTAINING PROTEIN 1"/>
    <property type="match status" value="1"/>
</dbReference>
<dbReference type="GO" id="GO:0016604">
    <property type="term" value="C:nuclear body"/>
    <property type="evidence" value="ECO:0007669"/>
    <property type="project" value="TreeGrafter"/>
</dbReference>
<feature type="compositionally biased region" description="Low complexity" evidence="2">
    <location>
        <begin position="1093"/>
        <end position="1119"/>
    </location>
</feature>
<dbReference type="EnsemblMetazoa" id="AEPI005988-RA">
    <property type="protein sequence ID" value="AEPI005988-PA"/>
    <property type="gene ID" value="AEPI005988"/>
</dbReference>
<feature type="domain" description="Myb/SANT-like DNA-binding" evidence="3">
    <location>
        <begin position="66"/>
        <end position="155"/>
    </location>
</feature>
<feature type="region of interest" description="Disordered" evidence="2">
    <location>
        <begin position="549"/>
        <end position="713"/>
    </location>
</feature>
<evidence type="ECO:0000256" key="1">
    <source>
        <dbReference type="SAM" id="Coils"/>
    </source>
</evidence>
<keyword evidence="1" id="KW-0175">Coiled coil</keyword>
<feature type="compositionally biased region" description="Low complexity" evidence="2">
    <location>
        <begin position="1"/>
        <end position="12"/>
    </location>
</feature>
<dbReference type="GO" id="GO:0045893">
    <property type="term" value="P:positive regulation of DNA-templated transcription"/>
    <property type="evidence" value="ECO:0007669"/>
    <property type="project" value="TreeGrafter"/>
</dbReference>
<evidence type="ECO:0000313" key="4">
    <source>
        <dbReference type="EnsemblMetazoa" id="AEPI005988-PA"/>
    </source>
</evidence>
<feature type="region of interest" description="Disordered" evidence="2">
    <location>
        <begin position="223"/>
        <end position="328"/>
    </location>
</feature>
<dbReference type="Gene3D" id="1.10.10.60">
    <property type="entry name" value="Homeodomain-like"/>
    <property type="match status" value="2"/>
</dbReference>
<feature type="region of interest" description="Disordered" evidence="2">
    <location>
        <begin position="168"/>
        <end position="202"/>
    </location>
</feature>
<dbReference type="InterPro" id="IPR044822">
    <property type="entry name" value="Myb_DNA-bind_4"/>
</dbReference>
<feature type="compositionally biased region" description="Acidic residues" evidence="2">
    <location>
        <begin position="271"/>
        <end position="298"/>
    </location>
</feature>
<dbReference type="VEuPathDB" id="VectorBase:AEPI005988"/>
<feature type="compositionally biased region" description="Low complexity" evidence="2">
    <location>
        <begin position="30"/>
        <end position="41"/>
    </location>
</feature>
<reference evidence="5" key="1">
    <citation type="submission" date="2013-03" db="EMBL/GenBank/DDBJ databases">
        <title>The Genome Sequence of Anopheles epiroticus epiroticus2.</title>
        <authorList>
            <consortium name="The Broad Institute Genomics Platform"/>
            <person name="Neafsey D.E."/>
            <person name="Howell P."/>
            <person name="Walker B."/>
            <person name="Young S.K."/>
            <person name="Zeng Q."/>
            <person name="Gargeya S."/>
            <person name="Fitzgerald M."/>
            <person name="Haas B."/>
            <person name="Abouelleil A."/>
            <person name="Allen A.W."/>
            <person name="Alvarado L."/>
            <person name="Arachchi H.M."/>
            <person name="Berlin A.M."/>
            <person name="Chapman S.B."/>
            <person name="Gainer-Dewar J."/>
            <person name="Goldberg J."/>
            <person name="Griggs A."/>
            <person name="Gujja S."/>
            <person name="Hansen M."/>
            <person name="Howarth C."/>
            <person name="Imamovic A."/>
            <person name="Ireland A."/>
            <person name="Larimer J."/>
            <person name="McCowan C."/>
            <person name="Murphy C."/>
            <person name="Pearson M."/>
            <person name="Poon T.W."/>
            <person name="Priest M."/>
            <person name="Roberts A."/>
            <person name="Saif S."/>
            <person name="Shea T."/>
            <person name="Sisk P."/>
            <person name="Sykes S."/>
            <person name="Wortman J."/>
            <person name="Nusbaum C."/>
            <person name="Birren B."/>
        </authorList>
    </citation>
    <scope>NUCLEOTIDE SEQUENCE [LARGE SCALE GENOMIC DNA]</scope>
    <source>
        <strain evidence="5">Epiroticus2</strain>
    </source>
</reference>
<feature type="compositionally biased region" description="Low complexity" evidence="2">
    <location>
        <begin position="170"/>
        <end position="180"/>
    </location>
</feature>
<feature type="compositionally biased region" description="Polar residues" evidence="2">
    <location>
        <begin position="694"/>
        <end position="704"/>
    </location>
</feature>
<reference evidence="4" key="2">
    <citation type="submission" date="2020-05" db="UniProtKB">
        <authorList>
            <consortium name="EnsemblMetazoa"/>
        </authorList>
    </citation>
    <scope>IDENTIFICATION</scope>
    <source>
        <strain evidence="4">Epiroticus2</strain>
    </source>
</reference>
<accession>A0A182PGC9</accession>
<feature type="region of interest" description="Disordered" evidence="2">
    <location>
        <begin position="1"/>
        <end position="42"/>
    </location>
</feature>
<feature type="compositionally biased region" description="Polar residues" evidence="2">
    <location>
        <begin position="1375"/>
        <end position="1385"/>
    </location>
</feature>
<keyword evidence="5" id="KW-1185">Reference proteome</keyword>
<feature type="domain" description="Myb/SANT-like DNA-binding" evidence="3">
    <location>
        <begin position="785"/>
        <end position="873"/>
    </location>
</feature>
<evidence type="ECO:0000259" key="3">
    <source>
        <dbReference type="Pfam" id="PF13837"/>
    </source>
</evidence>